<keyword evidence="2" id="KW-0805">Transcription regulation</keyword>
<dbReference type="PROSITE" id="PS51000">
    <property type="entry name" value="HTH_DEOR_2"/>
    <property type="match status" value="1"/>
</dbReference>
<evidence type="ECO:0000313" key="7">
    <source>
        <dbReference type="Proteomes" id="UP000317550"/>
    </source>
</evidence>
<dbReference type="Gene3D" id="1.10.10.10">
    <property type="entry name" value="Winged helix-like DNA-binding domain superfamily/Winged helix DNA-binding domain"/>
    <property type="match status" value="1"/>
</dbReference>
<evidence type="ECO:0000256" key="1">
    <source>
        <dbReference type="ARBA" id="ARBA00022491"/>
    </source>
</evidence>
<keyword evidence="1" id="KW-0678">Repressor</keyword>
<proteinExistence type="predicted"/>
<evidence type="ECO:0000256" key="2">
    <source>
        <dbReference type="ARBA" id="ARBA00023015"/>
    </source>
</evidence>
<evidence type="ECO:0000256" key="3">
    <source>
        <dbReference type="ARBA" id="ARBA00023125"/>
    </source>
</evidence>
<evidence type="ECO:0000259" key="5">
    <source>
        <dbReference type="PROSITE" id="PS51000"/>
    </source>
</evidence>
<keyword evidence="4" id="KW-0804">Transcription</keyword>
<reference evidence="7" key="1">
    <citation type="submission" date="2019-07" db="EMBL/GenBank/DDBJ databases">
        <title>Chitinimonas sp. nov., isolated from Ny-Alesund, arctica soil.</title>
        <authorList>
            <person name="Xu Q."/>
            <person name="Peng F."/>
        </authorList>
    </citation>
    <scope>NUCLEOTIDE SEQUENCE [LARGE SCALE GENOMIC DNA]</scope>
    <source>
        <strain evidence="7">R3-44</strain>
    </source>
</reference>
<dbReference type="PANTHER" id="PTHR30363:SF4">
    <property type="entry name" value="GLYCEROL-3-PHOSPHATE REGULON REPRESSOR"/>
    <property type="match status" value="1"/>
</dbReference>
<dbReference type="PROSITE" id="PS00894">
    <property type="entry name" value="HTH_DEOR_1"/>
    <property type="match status" value="1"/>
</dbReference>
<dbReference type="InterPro" id="IPR000485">
    <property type="entry name" value="AsnC-type_HTH_dom"/>
</dbReference>
<keyword evidence="7" id="KW-1185">Reference proteome</keyword>
<dbReference type="Proteomes" id="UP000317550">
    <property type="component" value="Chromosome"/>
</dbReference>
<dbReference type="GO" id="GO:0003700">
    <property type="term" value="F:DNA-binding transcription factor activity"/>
    <property type="evidence" value="ECO:0007669"/>
    <property type="project" value="InterPro"/>
</dbReference>
<evidence type="ECO:0000313" key="6">
    <source>
        <dbReference type="EMBL" id="QDQ26857.1"/>
    </source>
</evidence>
<dbReference type="InterPro" id="IPR050313">
    <property type="entry name" value="Carb_Metab_HTH_regulators"/>
</dbReference>
<keyword evidence="3" id="KW-0238">DNA-binding</keyword>
<name>A0A516SFB1_9NEIS</name>
<dbReference type="InterPro" id="IPR018356">
    <property type="entry name" value="Tscrpt_reg_HTH_DeoR_CS"/>
</dbReference>
<dbReference type="InterPro" id="IPR014036">
    <property type="entry name" value="DeoR-like_C"/>
</dbReference>
<organism evidence="6 7">
    <name type="scientific">Chitinimonas arctica</name>
    <dbReference type="NCBI Taxonomy" id="2594795"/>
    <lineage>
        <taxon>Bacteria</taxon>
        <taxon>Pseudomonadati</taxon>
        <taxon>Pseudomonadota</taxon>
        <taxon>Betaproteobacteria</taxon>
        <taxon>Neisseriales</taxon>
        <taxon>Chitinibacteraceae</taxon>
        <taxon>Chitinimonas</taxon>
    </lineage>
</organism>
<dbReference type="EMBL" id="CP041730">
    <property type="protein sequence ID" value="QDQ26857.1"/>
    <property type="molecule type" value="Genomic_DNA"/>
</dbReference>
<dbReference type="Pfam" id="PF08220">
    <property type="entry name" value="HTH_DeoR"/>
    <property type="match status" value="1"/>
</dbReference>
<evidence type="ECO:0000256" key="4">
    <source>
        <dbReference type="ARBA" id="ARBA00023163"/>
    </source>
</evidence>
<protein>
    <submittedName>
        <fullName evidence="6">DeoR/GlpR transcriptional regulator</fullName>
    </submittedName>
</protein>
<sequence length="247" mass="26024">MFAEERHQRILDALTRHGRVEVAALARDLGVSEDTVRRDLKALTEKGFLQKTHGGAVLLATAQIRFPARTAIRPAAKAGLGAAAAALVEAHQTIFIDAGTTTLELARALEVTPLCVVTNSLDVATVLADRPGIDLVLSGGLWCAPERYFAGPTAVALIASHRADMAFLGACAVHAKLGVTATHASDAQVKAAMIAHSASAVLVTDDSKFGQIAPYSVAALSDFDRLITDSAPDWLLDERPYVQLVPA</sequence>
<dbReference type="SUPFAM" id="SSF46785">
    <property type="entry name" value="Winged helix' DNA-binding domain"/>
    <property type="match status" value="1"/>
</dbReference>
<dbReference type="InterPro" id="IPR037171">
    <property type="entry name" value="NagB/RpiA_transferase-like"/>
</dbReference>
<dbReference type="InterPro" id="IPR001034">
    <property type="entry name" value="DeoR_HTH"/>
</dbReference>
<accession>A0A516SFB1</accession>
<dbReference type="Pfam" id="PF00455">
    <property type="entry name" value="DeoRC"/>
    <property type="match status" value="1"/>
</dbReference>
<dbReference type="SMART" id="SM00420">
    <property type="entry name" value="HTH_DEOR"/>
    <property type="match status" value="1"/>
</dbReference>
<dbReference type="InterPro" id="IPR036390">
    <property type="entry name" value="WH_DNA-bd_sf"/>
</dbReference>
<dbReference type="AlphaFoldDB" id="A0A516SFB1"/>
<dbReference type="KEGG" id="cari:FNU76_11045"/>
<dbReference type="RefSeq" id="WP_144278251.1">
    <property type="nucleotide sequence ID" value="NZ_CP041730.1"/>
</dbReference>
<dbReference type="PANTHER" id="PTHR30363">
    <property type="entry name" value="HTH-TYPE TRANSCRIPTIONAL REGULATOR SRLR-RELATED"/>
    <property type="match status" value="1"/>
</dbReference>
<dbReference type="GO" id="GO:0043565">
    <property type="term" value="F:sequence-specific DNA binding"/>
    <property type="evidence" value="ECO:0007669"/>
    <property type="project" value="InterPro"/>
</dbReference>
<dbReference type="PRINTS" id="PR00033">
    <property type="entry name" value="HTHASNC"/>
</dbReference>
<feature type="domain" description="HTH deoR-type" evidence="5">
    <location>
        <begin position="3"/>
        <end position="58"/>
    </location>
</feature>
<dbReference type="SMART" id="SM01134">
    <property type="entry name" value="DeoRC"/>
    <property type="match status" value="1"/>
</dbReference>
<dbReference type="Gene3D" id="3.40.50.1360">
    <property type="match status" value="1"/>
</dbReference>
<dbReference type="OrthoDB" id="7688673at2"/>
<dbReference type="PRINTS" id="PR00037">
    <property type="entry name" value="HTHLACR"/>
</dbReference>
<dbReference type="SUPFAM" id="SSF100950">
    <property type="entry name" value="NagB/RpiA/CoA transferase-like"/>
    <property type="match status" value="1"/>
</dbReference>
<dbReference type="InterPro" id="IPR036388">
    <property type="entry name" value="WH-like_DNA-bd_sf"/>
</dbReference>
<gene>
    <name evidence="6" type="ORF">FNU76_11045</name>
</gene>